<organism evidence="1 2">
    <name type="scientific">Saccharolobus islandicus (strain L.D.8.5 / Lassen #2)</name>
    <name type="common">Sulfolobus islandicus</name>
    <dbReference type="NCBI Taxonomy" id="425944"/>
    <lineage>
        <taxon>Archaea</taxon>
        <taxon>Thermoproteota</taxon>
        <taxon>Thermoprotei</taxon>
        <taxon>Sulfolobales</taxon>
        <taxon>Sulfolobaceae</taxon>
        <taxon>Saccharolobus</taxon>
    </lineage>
</organism>
<dbReference type="KEGG" id="sii:LD85_2449"/>
<gene>
    <name evidence="1" type="ordered locus">LD85_2449</name>
</gene>
<accession>D2PF41</accession>
<dbReference type="Proteomes" id="UP000001404">
    <property type="component" value="Chromosome"/>
</dbReference>
<dbReference type="AlphaFoldDB" id="D2PF41"/>
<dbReference type="EMBL" id="CP001731">
    <property type="protein sequence ID" value="ADB88090.1"/>
    <property type="molecule type" value="Genomic_DNA"/>
</dbReference>
<reference evidence="2" key="1">
    <citation type="journal article" date="2009" name="Proc. Natl. Acad. Sci. U.S.A.">
        <title>Biogeography of the Sulfolobus islandicus pan-genome.</title>
        <authorList>
            <person name="Reno M.L."/>
            <person name="Held N.L."/>
            <person name="Fields C.J."/>
            <person name="Burke P.V."/>
            <person name="Whitaker R.J."/>
        </authorList>
    </citation>
    <scope>NUCLEOTIDE SEQUENCE [LARGE SCALE GENOMIC DNA]</scope>
    <source>
        <strain evidence="2">L.D.8.5 / Lassen #2</strain>
    </source>
</reference>
<evidence type="ECO:0000313" key="1">
    <source>
        <dbReference type="EMBL" id="ADB88090.1"/>
    </source>
</evidence>
<protein>
    <submittedName>
        <fullName evidence="1">Uncharacterized protein</fullName>
    </submittedName>
</protein>
<dbReference type="HOGENOM" id="CLU_3338659_0_0_2"/>
<proteinExistence type="predicted"/>
<name>D2PF41_SACI9</name>
<evidence type="ECO:0000313" key="2">
    <source>
        <dbReference type="Proteomes" id="UP000001404"/>
    </source>
</evidence>
<sequence length="37" mass="4284">MQYLYPYIPPFSTPFNFPIIDSNVTQLKFIMTKGSSP</sequence>